<feature type="domain" description="Tudor" evidence="4">
    <location>
        <begin position="489"/>
        <end position="546"/>
    </location>
</feature>
<feature type="compositionally biased region" description="Acidic residues" evidence="2">
    <location>
        <begin position="965"/>
        <end position="1004"/>
    </location>
</feature>
<proteinExistence type="predicted"/>
<evidence type="ECO:0000313" key="6">
    <source>
        <dbReference type="Proteomes" id="UP000600918"/>
    </source>
</evidence>
<feature type="domain" description="Tudor" evidence="4">
    <location>
        <begin position="1078"/>
        <end position="1137"/>
    </location>
</feature>
<dbReference type="Gene3D" id="2.40.50.90">
    <property type="match status" value="4"/>
</dbReference>
<keyword evidence="3" id="KW-0732">Signal</keyword>
<keyword evidence="6" id="KW-1185">Reference proteome</keyword>
<evidence type="ECO:0000256" key="1">
    <source>
        <dbReference type="SAM" id="Coils"/>
    </source>
</evidence>
<feature type="region of interest" description="Disordered" evidence="2">
    <location>
        <begin position="964"/>
        <end position="1012"/>
    </location>
</feature>
<feature type="signal peptide" evidence="3">
    <location>
        <begin position="1"/>
        <end position="26"/>
    </location>
</feature>
<dbReference type="PROSITE" id="PS50304">
    <property type="entry name" value="TUDOR"/>
    <property type="match status" value="3"/>
</dbReference>
<dbReference type="PANTHER" id="PTHR16442">
    <property type="entry name" value="RING FINGER PROTEIN 17"/>
    <property type="match status" value="1"/>
</dbReference>
<name>A0A834N541_VESPE</name>
<gene>
    <name evidence="5" type="ORF">H0235_016662</name>
</gene>
<dbReference type="CDD" id="cd20379">
    <property type="entry name" value="Tudor_dTUD-like"/>
    <property type="match status" value="1"/>
</dbReference>
<accession>A0A834N541</accession>
<reference evidence="5" key="1">
    <citation type="journal article" date="2020" name="G3 (Bethesda)">
        <title>High-Quality Assemblies for Three Invasive Social Wasps from the &lt;i&gt;Vespula&lt;/i&gt; Genus.</title>
        <authorList>
            <person name="Harrop T.W.R."/>
            <person name="Guhlin J."/>
            <person name="McLaughlin G.M."/>
            <person name="Permina E."/>
            <person name="Stockwell P."/>
            <person name="Gilligan J."/>
            <person name="Le Lec M.F."/>
            <person name="Gruber M.A.M."/>
            <person name="Quinn O."/>
            <person name="Lovegrove M."/>
            <person name="Duncan E.J."/>
            <person name="Remnant E.J."/>
            <person name="Van Eeckhoven J."/>
            <person name="Graham B."/>
            <person name="Knapp R.A."/>
            <person name="Langford K.W."/>
            <person name="Kronenberg Z."/>
            <person name="Press M.O."/>
            <person name="Eacker S.M."/>
            <person name="Wilson-Rankin E.E."/>
            <person name="Purcell J."/>
            <person name="Lester P.J."/>
            <person name="Dearden P.K."/>
        </authorList>
    </citation>
    <scope>NUCLEOTIDE SEQUENCE</scope>
    <source>
        <strain evidence="5">Volc-1</strain>
    </source>
</reference>
<dbReference type="PANTHER" id="PTHR16442:SF1">
    <property type="entry name" value="RING FINGER PROTEIN 17"/>
    <property type="match status" value="1"/>
</dbReference>
<feature type="domain" description="Tudor" evidence="4">
    <location>
        <begin position="717"/>
        <end position="776"/>
    </location>
</feature>
<dbReference type="Proteomes" id="UP000600918">
    <property type="component" value="Unassembled WGS sequence"/>
</dbReference>
<sequence>MTATCLNIRLMLFVLSSMILVEKLKTIEISQTEIKNNENVEASITQHFAHLHGVLQNIERRMIDKIHGQNTSCITNIKELESQLKSYQNRLQGALLVASTAKENIKRIDLKNVICKLKDIADVPCHLVKESLINEEKVKFEADKSIIDVLEKHCTLQIPSKMQFNLLRTELLPENYQVEPLDNKIAISNRPLMEELSVLPNKTVSVTSLSSGNTESSLRFDSYELVKVLKVVDPSCFYVQSISVQKQAEKLSNDLQVYGSEAVNPTNEIIVGTMYIVKYYTRREKRWQRGKVIKINVNQIGDKTYDVFYVDNGYIERNISVKRLKLIPSQLAAVPILATKCSLYNISPTNDRWSKNATDTFRQLVNKYDPISMYVVHTVGNINYVDLCFKSNNPQEEISSVRDLMIFMEHGTLTSSQKIKILNPLSMYLYFHEELEMETYVYVTVQHVESPNSMYVTKIGENRKHINELMKDMASFYKKNAGRTSLSCPLEINTPCALRLKGSWYRGLIKKIVSEKSIDVFCVDYGYTLTSEHNMLKLLPHYYMSSRTQAIQISLKDLKPLLEDNNQWSLQTIEITKQYLVNEKVKVISMFKNEDIYEVYLYINNINFNSMLANKGFARPIGPTALICYDNKEFRSIQNRNNKNENTLSVDVKENNEETSNTQAIEPDPFKVSVQVHKAISPDCIYVSDVSREEAKFIFMSKLQDFYSKYHSPQEKNWTKDSVCAVYSKQDKSYFRAYILNVISSEEVLVSFYDMAIEEIISVKHIQPLHPIFRQEPAYIFKVKLAGILPCGGSKLWPSISCQKLSEIIEENQNSQFYITKVLGMEDSKEISVQLWIKQSKPDGPLSPMKTEINSVNKMLVEAGLALPIKDFNTKIGKILAIELKRQLLEIQITCQDKEENIKWFSVKEGLECCIESNQLNNNEISMSEIMSKHLSINSENEEEIENVKNKEVRYKVKNEVKDEVEGEIEDELEDEIEDEEDEEEGNEEEEEDEDEDEDEDEESTSSTNDAIQVPILTDWLPALPIKKKNFIAIPTYLDHSGMVYLHSKKDAKKTLEYIETMLADSYKKFKIKPRDRKWKEGDMCIAQYHANKKWYRAKVLAVLDENTIEVQFVDYGNIEECTVGLIKKKIILDHIPIQCTKCVVLGLNPEQGKWKIEDLDRIHVLLVEKECKVSVLEKTDTHLVVSITLLKPKQCDLLSFITNELGIRLSSDSIYSNPSKISDNITSSNISSSSSDINIEYKYRCNIENRTISEIETDSEMTTEYVSNIVSNMNSESSMLIKNVDELHNPNDDLQTIKKELVHYTSKITSTECFATYIPIIIPNDIDIFEVDLCYTESATIYYTQIRENKKSKVLNDCYNRYKLLMESLQKEAPKQPLIKSLVSNTPCCALFNDDIWYRCIIKKTTKIKNSNKILVHLWYVDFGNDEYRKVTLEECNLRILKEEWFNVPTIAIKCQLWNINVAPSKEFSNVIMEIEKMYRKYNDCIIVKIKERCKNHLSVELYVDRTCKKLVYSSLIRDE</sequence>
<evidence type="ECO:0000259" key="4">
    <source>
        <dbReference type="PROSITE" id="PS50304"/>
    </source>
</evidence>
<dbReference type="InterPro" id="IPR035437">
    <property type="entry name" value="SNase_OB-fold_sf"/>
</dbReference>
<evidence type="ECO:0000256" key="2">
    <source>
        <dbReference type="SAM" id="MobiDB-lite"/>
    </source>
</evidence>
<dbReference type="SMART" id="SM00333">
    <property type="entry name" value="TUDOR"/>
    <property type="match status" value="5"/>
</dbReference>
<comment type="caution">
    <text evidence="5">The sequence shown here is derived from an EMBL/GenBank/DDBJ whole genome shotgun (WGS) entry which is preliminary data.</text>
</comment>
<dbReference type="Pfam" id="PF00567">
    <property type="entry name" value="TUDOR"/>
    <property type="match status" value="5"/>
</dbReference>
<dbReference type="GO" id="GO:0005737">
    <property type="term" value="C:cytoplasm"/>
    <property type="evidence" value="ECO:0007669"/>
    <property type="project" value="UniProtKB-ARBA"/>
</dbReference>
<keyword evidence="1" id="KW-0175">Coiled coil</keyword>
<feature type="chain" id="PRO_5032343553" description="Tudor domain-containing protein" evidence="3">
    <location>
        <begin position="27"/>
        <end position="1521"/>
    </location>
</feature>
<organism evidence="5 6">
    <name type="scientific">Vespula pensylvanica</name>
    <name type="common">Western yellow jacket</name>
    <name type="synonym">Wasp</name>
    <dbReference type="NCBI Taxonomy" id="30213"/>
    <lineage>
        <taxon>Eukaryota</taxon>
        <taxon>Metazoa</taxon>
        <taxon>Ecdysozoa</taxon>
        <taxon>Arthropoda</taxon>
        <taxon>Hexapoda</taxon>
        <taxon>Insecta</taxon>
        <taxon>Pterygota</taxon>
        <taxon>Neoptera</taxon>
        <taxon>Endopterygota</taxon>
        <taxon>Hymenoptera</taxon>
        <taxon>Apocrita</taxon>
        <taxon>Aculeata</taxon>
        <taxon>Vespoidea</taxon>
        <taxon>Vespidae</taxon>
        <taxon>Vespinae</taxon>
        <taxon>Vespula</taxon>
    </lineage>
</organism>
<protein>
    <recommendedName>
        <fullName evidence="4">Tudor domain-containing protein</fullName>
    </recommendedName>
</protein>
<feature type="coiled-coil region" evidence="1">
    <location>
        <begin position="70"/>
        <end position="97"/>
    </location>
</feature>
<dbReference type="SUPFAM" id="SSF63748">
    <property type="entry name" value="Tudor/PWWP/MBT"/>
    <property type="match status" value="5"/>
</dbReference>
<dbReference type="InterPro" id="IPR002999">
    <property type="entry name" value="Tudor"/>
</dbReference>
<dbReference type="Gene3D" id="2.30.30.140">
    <property type="match status" value="5"/>
</dbReference>
<dbReference type="EMBL" id="JACSDY010000020">
    <property type="protein sequence ID" value="KAF7397125.1"/>
    <property type="molecule type" value="Genomic_DNA"/>
</dbReference>
<evidence type="ECO:0000313" key="5">
    <source>
        <dbReference type="EMBL" id="KAF7397125.1"/>
    </source>
</evidence>
<evidence type="ECO:0000256" key="3">
    <source>
        <dbReference type="SAM" id="SignalP"/>
    </source>
</evidence>